<dbReference type="AlphaFoldDB" id="A0A669B075"/>
<protein>
    <recommendedName>
        <fullName evidence="1">NIDO domain-containing protein</fullName>
    </recommendedName>
</protein>
<evidence type="ECO:0000313" key="3">
    <source>
        <dbReference type="Proteomes" id="UP000005207"/>
    </source>
</evidence>
<keyword evidence="3" id="KW-1185">Reference proteome</keyword>
<organism evidence="2 3">
    <name type="scientific">Oreochromis niloticus</name>
    <name type="common">Nile tilapia</name>
    <name type="synonym">Tilapia nilotica</name>
    <dbReference type="NCBI Taxonomy" id="8128"/>
    <lineage>
        <taxon>Eukaryota</taxon>
        <taxon>Metazoa</taxon>
        <taxon>Chordata</taxon>
        <taxon>Craniata</taxon>
        <taxon>Vertebrata</taxon>
        <taxon>Euteleostomi</taxon>
        <taxon>Actinopterygii</taxon>
        <taxon>Neopterygii</taxon>
        <taxon>Teleostei</taxon>
        <taxon>Neoteleostei</taxon>
        <taxon>Acanthomorphata</taxon>
        <taxon>Ovalentaria</taxon>
        <taxon>Cichlomorphae</taxon>
        <taxon>Cichliformes</taxon>
        <taxon>Cichlidae</taxon>
        <taxon>African cichlids</taxon>
        <taxon>Pseudocrenilabrinae</taxon>
        <taxon>Oreochromini</taxon>
        <taxon>Oreochromis</taxon>
    </lineage>
</organism>
<name>A0A669B075_ORENI</name>
<dbReference type="PANTHER" id="PTHR46160:SF9">
    <property type="entry name" value="PROTEIN PRY2-RELATED"/>
    <property type="match status" value="1"/>
</dbReference>
<proteinExistence type="predicted"/>
<reference evidence="2" key="1">
    <citation type="submission" date="2025-08" db="UniProtKB">
        <authorList>
            <consortium name="Ensembl"/>
        </authorList>
    </citation>
    <scope>IDENTIFICATION</scope>
</reference>
<dbReference type="InterPro" id="IPR003886">
    <property type="entry name" value="NIDO_dom"/>
</dbReference>
<sequence>MTGVVTTQAVRPLYPTSGTVSSAVDDGSSPQITLLRPFFYFGRTYNSIYVNHNGHLTFTGPLSEYRSQRFPQGIRDIIAPFWTDLDNRGNGQIYYNQYTSGTVLQQATRDINQYFPGLNFNANWVFVATWYEVAYYPTSGTRTTVQAVLISGDQHSFLLMNYGIIASTTLNIQAGYDTIGSTHYYVLPGSFTSAASGSNSNFRLGSNVNEPGRWAFRTDHGSTGCTFNGKTAGYRGQLLLQPLCYISLQSCVNHNGHLTFDAPWSSYTPQLFPMYGFRDIIAPFWTDLDNRGNGQVYYNQYTSGSVLQQATQDINQYFPGLNFNANWVFVATWYQVAYYPLTGTVNHLLLNYAINMKYMVIMPMNIYTLKTRSCFFSANNSPSCPDIWWPVLICADELWGNSLHNTFCTGWYHLKYNTVKTYILNFCGHLLL</sequence>
<dbReference type="Proteomes" id="UP000005207">
    <property type="component" value="Unplaced"/>
</dbReference>
<dbReference type="GO" id="GO:0007160">
    <property type="term" value="P:cell-matrix adhesion"/>
    <property type="evidence" value="ECO:0007669"/>
    <property type="project" value="InterPro"/>
</dbReference>
<dbReference type="Pfam" id="PF06119">
    <property type="entry name" value="NIDO"/>
    <property type="match status" value="2"/>
</dbReference>
<evidence type="ECO:0000259" key="1">
    <source>
        <dbReference type="PROSITE" id="PS51220"/>
    </source>
</evidence>
<dbReference type="SMART" id="SM00539">
    <property type="entry name" value="NIDO"/>
    <property type="match status" value="2"/>
</dbReference>
<accession>A0A669B075</accession>
<reference evidence="2" key="2">
    <citation type="submission" date="2025-09" db="UniProtKB">
        <authorList>
            <consortium name="Ensembl"/>
        </authorList>
    </citation>
    <scope>IDENTIFICATION</scope>
</reference>
<dbReference type="GeneTree" id="ENSGT00940000164679"/>
<dbReference type="InParanoid" id="A0A669B075"/>
<dbReference type="InterPro" id="IPR052749">
    <property type="entry name" value="Alpha-tectorin"/>
</dbReference>
<dbReference type="PROSITE" id="PS51220">
    <property type="entry name" value="NIDO"/>
    <property type="match status" value="1"/>
</dbReference>
<evidence type="ECO:0000313" key="2">
    <source>
        <dbReference type="Ensembl" id="ENSONIP00000028784.1"/>
    </source>
</evidence>
<dbReference type="Ensembl" id="ENSONIT00000045893.1">
    <property type="protein sequence ID" value="ENSONIP00000028784.1"/>
    <property type="gene ID" value="ENSONIG00000028852.1"/>
</dbReference>
<dbReference type="PANTHER" id="PTHR46160">
    <property type="entry name" value="ALPHA-TECTORIN-RELATED"/>
    <property type="match status" value="1"/>
</dbReference>
<feature type="domain" description="NIDO" evidence="1">
    <location>
        <begin position="80"/>
        <end position="221"/>
    </location>
</feature>